<dbReference type="EMBL" id="NEDP02005542">
    <property type="protein sequence ID" value="OWF39120.1"/>
    <property type="molecule type" value="Genomic_DNA"/>
</dbReference>
<name>A0A210PRK5_MIZYE</name>
<organism evidence="2 3">
    <name type="scientific">Mizuhopecten yessoensis</name>
    <name type="common">Japanese scallop</name>
    <name type="synonym">Patinopecten yessoensis</name>
    <dbReference type="NCBI Taxonomy" id="6573"/>
    <lineage>
        <taxon>Eukaryota</taxon>
        <taxon>Metazoa</taxon>
        <taxon>Spiralia</taxon>
        <taxon>Lophotrochozoa</taxon>
        <taxon>Mollusca</taxon>
        <taxon>Bivalvia</taxon>
        <taxon>Autobranchia</taxon>
        <taxon>Pteriomorphia</taxon>
        <taxon>Pectinida</taxon>
        <taxon>Pectinoidea</taxon>
        <taxon>Pectinidae</taxon>
        <taxon>Mizuhopecten</taxon>
    </lineage>
</organism>
<dbReference type="OrthoDB" id="1915375at2759"/>
<dbReference type="AlphaFoldDB" id="A0A210PRK5"/>
<gene>
    <name evidence="2" type="ORF">KP79_PYT02316</name>
</gene>
<reference evidence="2 3" key="1">
    <citation type="journal article" date="2017" name="Nat. Ecol. Evol.">
        <title>Scallop genome provides insights into evolution of bilaterian karyotype and development.</title>
        <authorList>
            <person name="Wang S."/>
            <person name="Zhang J."/>
            <person name="Jiao W."/>
            <person name="Li J."/>
            <person name="Xun X."/>
            <person name="Sun Y."/>
            <person name="Guo X."/>
            <person name="Huan P."/>
            <person name="Dong B."/>
            <person name="Zhang L."/>
            <person name="Hu X."/>
            <person name="Sun X."/>
            <person name="Wang J."/>
            <person name="Zhao C."/>
            <person name="Wang Y."/>
            <person name="Wang D."/>
            <person name="Huang X."/>
            <person name="Wang R."/>
            <person name="Lv J."/>
            <person name="Li Y."/>
            <person name="Zhang Z."/>
            <person name="Liu B."/>
            <person name="Lu W."/>
            <person name="Hui Y."/>
            <person name="Liang J."/>
            <person name="Zhou Z."/>
            <person name="Hou R."/>
            <person name="Li X."/>
            <person name="Liu Y."/>
            <person name="Li H."/>
            <person name="Ning X."/>
            <person name="Lin Y."/>
            <person name="Zhao L."/>
            <person name="Xing Q."/>
            <person name="Dou J."/>
            <person name="Li Y."/>
            <person name="Mao J."/>
            <person name="Guo H."/>
            <person name="Dou H."/>
            <person name="Li T."/>
            <person name="Mu C."/>
            <person name="Jiang W."/>
            <person name="Fu Q."/>
            <person name="Fu X."/>
            <person name="Miao Y."/>
            <person name="Liu J."/>
            <person name="Yu Q."/>
            <person name="Li R."/>
            <person name="Liao H."/>
            <person name="Li X."/>
            <person name="Kong Y."/>
            <person name="Jiang Z."/>
            <person name="Chourrout D."/>
            <person name="Li R."/>
            <person name="Bao Z."/>
        </authorList>
    </citation>
    <scope>NUCLEOTIDE SEQUENCE [LARGE SCALE GENOMIC DNA]</scope>
    <source>
        <strain evidence="2 3">PY_sf001</strain>
    </source>
</reference>
<comment type="caution">
    <text evidence="2">The sequence shown here is derived from an EMBL/GenBank/DDBJ whole genome shotgun (WGS) entry which is preliminary data.</text>
</comment>
<feature type="signal peptide" evidence="1">
    <location>
        <begin position="1"/>
        <end position="23"/>
    </location>
</feature>
<proteinExistence type="predicted"/>
<dbReference type="Pfam" id="PF16029">
    <property type="entry name" value="DUF4787"/>
    <property type="match status" value="1"/>
</dbReference>
<dbReference type="InterPro" id="IPR031985">
    <property type="entry name" value="DUF4787"/>
</dbReference>
<feature type="chain" id="PRO_5012058106" evidence="1">
    <location>
        <begin position="24"/>
        <end position="121"/>
    </location>
</feature>
<sequence>MRPLMVLCCTLALLLLFEVSTEAGGVIYNFKRYTYKKKQHDKKYRNAKTVCEVKSECLRQHGVEQTACVRQCISKFCYSELYGHDALEEGEIDVRLNSFKGCLAQEKRSSIYDESVNHQPL</sequence>
<dbReference type="PANTHER" id="PTHR35455:SF1">
    <property type="entry name" value="AGAP005842-PA"/>
    <property type="match status" value="1"/>
</dbReference>
<dbReference type="Proteomes" id="UP000242188">
    <property type="component" value="Unassembled WGS sequence"/>
</dbReference>
<protein>
    <submittedName>
        <fullName evidence="2">Uncharacterized protein</fullName>
    </submittedName>
</protein>
<keyword evidence="3" id="KW-1185">Reference proteome</keyword>
<dbReference type="PANTHER" id="PTHR35455">
    <property type="entry name" value="UNNAMED PRODUCT"/>
    <property type="match status" value="1"/>
</dbReference>
<evidence type="ECO:0000313" key="3">
    <source>
        <dbReference type="Proteomes" id="UP000242188"/>
    </source>
</evidence>
<evidence type="ECO:0000313" key="2">
    <source>
        <dbReference type="EMBL" id="OWF39120.1"/>
    </source>
</evidence>
<keyword evidence="1" id="KW-0732">Signal</keyword>
<accession>A0A210PRK5</accession>
<evidence type="ECO:0000256" key="1">
    <source>
        <dbReference type="SAM" id="SignalP"/>
    </source>
</evidence>